<name>X1GWN0_9ZZZZ</name>
<reference evidence="1" key="1">
    <citation type="journal article" date="2014" name="Front. Microbiol.">
        <title>High frequency of phylogenetically diverse reductive dehalogenase-homologous genes in deep subseafloor sedimentary metagenomes.</title>
        <authorList>
            <person name="Kawai M."/>
            <person name="Futagami T."/>
            <person name="Toyoda A."/>
            <person name="Takaki Y."/>
            <person name="Nishi S."/>
            <person name="Hori S."/>
            <person name="Arai W."/>
            <person name="Tsubouchi T."/>
            <person name="Morono Y."/>
            <person name="Uchiyama I."/>
            <person name="Ito T."/>
            <person name="Fujiyama A."/>
            <person name="Inagaki F."/>
            <person name="Takami H."/>
        </authorList>
    </citation>
    <scope>NUCLEOTIDE SEQUENCE</scope>
    <source>
        <strain evidence="1">Expedition CK06-06</strain>
    </source>
</reference>
<dbReference type="AlphaFoldDB" id="X1GWN0"/>
<sequence>MSSESNISWETLKDAAVTLDSYRIRALIDAKQE</sequence>
<accession>X1GWN0</accession>
<gene>
    <name evidence="1" type="ORF">S03H2_37517</name>
</gene>
<feature type="non-terminal residue" evidence="1">
    <location>
        <position position="33"/>
    </location>
</feature>
<dbReference type="EMBL" id="BARU01023096">
    <property type="protein sequence ID" value="GAH49270.1"/>
    <property type="molecule type" value="Genomic_DNA"/>
</dbReference>
<protein>
    <submittedName>
        <fullName evidence="1">Uncharacterized protein</fullName>
    </submittedName>
</protein>
<evidence type="ECO:0000313" key="1">
    <source>
        <dbReference type="EMBL" id="GAH49270.1"/>
    </source>
</evidence>
<comment type="caution">
    <text evidence="1">The sequence shown here is derived from an EMBL/GenBank/DDBJ whole genome shotgun (WGS) entry which is preliminary data.</text>
</comment>
<proteinExistence type="predicted"/>
<organism evidence="1">
    <name type="scientific">marine sediment metagenome</name>
    <dbReference type="NCBI Taxonomy" id="412755"/>
    <lineage>
        <taxon>unclassified sequences</taxon>
        <taxon>metagenomes</taxon>
        <taxon>ecological metagenomes</taxon>
    </lineage>
</organism>